<comment type="caution">
    <text evidence="2">The sequence shown here is derived from an EMBL/GenBank/DDBJ whole genome shotgun (WGS) entry which is preliminary data.</text>
</comment>
<reference evidence="2" key="1">
    <citation type="journal article" date="2015" name="Nature">
        <title>Complex archaea that bridge the gap between prokaryotes and eukaryotes.</title>
        <authorList>
            <person name="Spang A."/>
            <person name="Saw J.H."/>
            <person name="Jorgensen S.L."/>
            <person name="Zaremba-Niedzwiedzka K."/>
            <person name="Martijn J."/>
            <person name="Lind A.E."/>
            <person name="van Eijk R."/>
            <person name="Schleper C."/>
            <person name="Guy L."/>
            <person name="Ettema T.J."/>
        </authorList>
    </citation>
    <scope>NUCLEOTIDE SEQUENCE</scope>
</reference>
<evidence type="ECO:0000313" key="2">
    <source>
        <dbReference type="EMBL" id="KKL19879.1"/>
    </source>
</evidence>
<sequence>MKLKFAVECDDCKKRSRHTEFIKGKNLCWSCAKKHKTMIEGSIPNYGEAASVQLTIWMQLTPTQRNLMYKRMSELYPLDGVKRRHPSKYLKDLLLADTKYWEIMNARNNIPDENPETIKEEESDDSGNVSWEATEESEEEASVSRE</sequence>
<proteinExistence type="predicted"/>
<dbReference type="EMBL" id="LAZR01038320">
    <property type="protein sequence ID" value="KKL19879.1"/>
    <property type="molecule type" value="Genomic_DNA"/>
</dbReference>
<gene>
    <name evidence="2" type="ORF">LCGC14_2461020</name>
</gene>
<evidence type="ECO:0000256" key="1">
    <source>
        <dbReference type="SAM" id="MobiDB-lite"/>
    </source>
</evidence>
<accession>A0A0F9BD87</accession>
<feature type="compositionally biased region" description="Acidic residues" evidence="1">
    <location>
        <begin position="113"/>
        <end position="125"/>
    </location>
</feature>
<dbReference type="AlphaFoldDB" id="A0A0F9BD87"/>
<protein>
    <submittedName>
        <fullName evidence="2">Uncharacterized protein</fullName>
    </submittedName>
</protein>
<name>A0A0F9BD87_9ZZZZ</name>
<feature type="compositionally biased region" description="Acidic residues" evidence="1">
    <location>
        <begin position="133"/>
        <end position="146"/>
    </location>
</feature>
<feature type="region of interest" description="Disordered" evidence="1">
    <location>
        <begin position="107"/>
        <end position="146"/>
    </location>
</feature>
<organism evidence="2">
    <name type="scientific">marine sediment metagenome</name>
    <dbReference type="NCBI Taxonomy" id="412755"/>
    <lineage>
        <taxon>unclassified sequences</taxon>
        <taxon>metagenomes</taxon>
        <taxon>ecological metagenomes</taxon>
    </lineage>
</organism>